<evidence type="ECO:0000259" key="3">
    <source>
        <dbReference type="Pfam" id="PF20152"/>
    </source>
</evidence>
<protein>
    <recommendedName>
        <fullName evidence="3">DUF6534 domain-containing protein</fullName>
    </recommendedName>
</protein>
<keyword evidence="2" id="KW-1133">Transmembrane helix</keyword>
<dbReference type="AlphaFoldDB" id="A0A9W8K5V3"/>
<feature type="transmembrane region" description="Helical" evidence="2">
    <location>
        <begin position="28"/>
        <end position="51"/>
    </location>
</feature>
<comment type="caution">
    <text evidence="4">The sequence shown here is derived from an EMBL/GenBank/DDBJ whole genome shotgun (WGS) entry which is preliminary data.</text>
</comment>
<evidence type="ECO:0000313" key="4">
    <source>
        <dbReference type="EMBL" id="KAJ3513672.1"/>
    </source>
</evidence>
<reference evidence="4" key="1">
    <citation type="submission" date="2022-07" db="EMBL/GenBank/DDBJ databases">
        <title>Genome Sequence of Agrocybe chaxingu.</title>
        <authorList>
            <person name="Buettner E."/>
        </authorList>
    </citation>
    <scope>NUCLEOTIDE SEQUENCE</scope>
    <source>
        <strain evidence="4">MP-N11</strain>
    </source>
</reference>
<name>A0A9W8K5V3_9AGAR</name>
<accession>A0A9W8K5V3</accession>
<keyword evidence="2" id="KW-0812">Transmembrane</keyword>
<evidence type="ECO:0000256" key="2">
    <source>
        <dbReference type="SAM" id="Phobius"/>
    </source>
</evidence>
<evidence type="ECO:0000313" key="5">
    <source>
        <dbReference type="Proteomes" id="UP001148786"/>
    </source>
</evidence>
<dbReference type="EMBL" id="JANKHO010000185">
    <property type="protein sequence ID" value="KAJ3513672.1"/>
    <property type="molecule type" value="Genomic_DNA"/>
</dbReference>
<sequence>MLSLNDPNQPSVSTLQHPTPNTRKQPMLYLSLSSAVAADSTVALSLCLLLFASRTGIKRTDSLLTLLIAFSINTGLLTR</sequence>
<dbReference type="Proteomes" id="UP001148786">
    <property type="component" value="Unassembled WGS sequence"/>
</dbReference>
<feature type="region of interest" description="Disordered" evidence="1">
    <location>
        <begin position="1"/>
        <end position="22"/>
    </location>
</feature>
<feature type="domain" description="DUF6534" evidence="3">
    <location>
        <begin position="35"/>
        <end position="78"/>
    </location>
</feature>
<dbReference type="OrthoDB" id="3214861at2759"/>
<dbReference type="Pfam" id="PF20152">
    <property type="entry name" value="DUF6534"/>
    <property type="match status" value="1"/>
</dbReference>
<organism evidence="4 5">
    <name type="scientific">Agrocybe chaxingu</name>
    <dbReference type="NCBI Taxonomy" id="84603"/>
    <lineage>
        <taxon>Eukaryota</taxon>
        <taxon>Fungi</taxon>
        <taxon>Dikarya</taxon>
        <taxon>Basidiomycota</taxon>
        <taxon>Agaricomycotina</taxon>
        <taxon>Agaricomycetes</taxon>
        <taxon>Agaricomycetidae</taxon>
        <taxon>Agaricales</taxon>
        <taxon>Agaricineae</taxon>
        <taxon>Strophariaceae</taxon>
        <taxon>Agrocybe</taxon>
    </lineage>
</organism>
<keyword evidence="5" id="KW-1185">Reference proteome</keyword>
<proteinExistence type="predicted"/>
<dbReference type="InterPro" id="IPR045339">
    <property type="entry name" value="DUF6534"/>
</dbReference>
<evidence type="ECO:0000256" key="1">
    <source>
        <dbReference type="SAM" id="MobiDB-lite"/>
    </source>
</evidence>
<gene>
    <name evidence="4" type="ORF">NLJ89_g2816</name>
</gene>
<keyword evidence="2" id="KW-0472">Membrane</keyword>